<dbReference type="Gene3D" id="3.40.50.2300">
    <property type="match status" value="1"/>
</dbReference>
<dbReference type="RefSeq" id="WP_111268870.1">
    <property type="nucleotide sequence ID" value="NZ_QKWW01000010.1"/>
</dbReference>
<feature type="domain" description="HTH araC/xylS-type" evidence="9">
    <location>
        <begin position="401"/>
        <end position="500"/>
    </location>
</feature>
<comment type="subcellular location">
    <subcellularLocation>
        <location evidence="1">Cytoplasm</location>
    </subcellularLocation>
</comment>
<dbReference type="Pfam" id="PF00072">
    <property type="entry name" value="Response_reg"/>
    <property type="match status" value="1"/>
</dbReference>
<evidence type="ECO:0000259" key="10">
    <source>
        <dbReference type="PROSITE" id="PS50110"/>
    </source>
</evidence>
<dbReference type="PROSITE" id="PS01124">
    <property type="entry name" value="HTH_ARAC_FAMILY_2"/>
    <property type="match status" value="1"/>
</dbReference>
<evidence type="ECO:0000313" key="11">
    <source>
        <dbReference type="EMBL" id="PZT57200.1"/>
    </source>
</evidence>
<dbReference type="GO" id="GO:0043565">
    <property type="term" value="F:sequence-specific DNA binding"/>
    <property type="evidence" value="ECO:0007669"/>
    <property type="project" value="InterPro"/>
</dbReference>
<dbReference type="PANTHER" id="PTHR42713:SF3">
    <property type="entry name" value="TRANSCRIPTIONAL REGULATORY PROTEIN HPTR"/>
    <property type="match status" value="1"/>
</dbReference>
<dbReference type="CDD" id="cd17536">
    <property type="entry name" value="REC_YesN-like"/>
    <property type="match status" value="1"/>
</dbReference>
<evidence type="ECO:0000256" key="8">
    <source>
        <dbReference type="PROSITE-ProRule" id="PRU00169"/>
    </source>
</evidence>
<evidence type="ECO:0000256" key="1">
    <source>
        <dbReference type="ARBA" id="ARBA00004496"/>
    </source>
</evidence>
<dbReference type="GO" id="GO:0005737">
    <property type="term" value="C:cytoplasm"/>
    <property type="evidence" value="ECO:0007669"/>
    <property type="project" value="UniProtKB-SubCell"/>
</dbReference>
<dbReference type="InterPro" id="IPR018060">
    <property type="entry name" value="HTH_AraC"/>
</dbReference>
<feature type="domain" description="Response regulatory" evidence="10">
    <location>
        <begin position="3"/>
        <end position="120"/>
    </location>
</feature>
<keyword evidence="7" id="KW-0804">Transcription</keyword>
<dbReference type="InterPro" id="IPR051552">
    <property type="entry name" value="HptR"/>
</dbReference>
<reference evidence="11 12" key="1">
    <citation type="submission" date="2018-06" db="EMBL/GenBank/DDBJ databases">
        <title>Isolation of heavy metals resistant Paenibacillus silvae NC2 from Gold-Copper mine in ZiJin, China.</title>
        <authorList>
            <person name="Xu J."/>
            <person name="Mazhar H.S."/>
            <person name="Rensing C."/>
        </authorList>
    </citation>
    <scope>NUCLEOTIDE SEQUENCE [LARGE SCALE GENOMIC DNA]</scope>
    <source>
        <strain evidence="11 12">NC2</strain>
    </source>
</reference>
<comment type="caution">
    <text evidence="11">The sequence shown here is derived from an EMBL/GenBank/DDBJ whole genome shotgun (WGS) entry which is preliminary data.</text>
</comment>
<keyword evidence="6" id="KW-0238">DNA-binding</keyword>
<dbReference type="SUPFAM" id="SSF46689">
    <property type="entry name" value="Homeodomain-like"/>
    <property type="match status" value="2"/>
</dbReference>
<dbReference type="EMBL" id="QKWW01000010">
    <property type="protein sequence ID" value="PZT57200.1"/>
    <property type="molecule type" value="Genomic_DNA"/>
</dbReference>
<keyword evidence="4" id="KW-0902">Two-component regulatory system</keyword>
<dbReference type="Proteomes" id="UP000249204">
    <property type="component" value="Unassembled WGS sequence"/>
</dbReference>
<evidence type="ECO:0000256" key="4">
    <source>
        <dbReference type="ARBA" id="ARBA00023012"/>
    </source>
</evidence>
<evidence type="ECO:0000256" key="5">
    <source>
        <dbReference type="ARBA" id="ARBA00023015"/>
    </source>
</evidence>
<name>A0A2W6PC22_9BACL</name>
<dbReference type="AlphaFoldDB" id="A0A2W6PC22"/>
<dbReference type="Gene3D" id="1.10.10.60">
    <property type="entry name" value="Homeodomain-like"/>
    <property type="match status" value="2"/>
</dbReference>
<evidence type="ECO:0000259" key="9">
    <source>
        <dbReference type="PROSITE" id="PS01124"/>
    </source>
</evidence>
<dbReference type="PANTHER" id="PTHR42713">
    <property type="entry name" value="HISTIDINE KINASE-RELATED"/>
    <property type="match status" value="1"/>
</dbReference>
<evidence type="ECO:0000256" key="2">
    <source>
        <dbReference type="ARBA" id="ARBA00022490"/>
    </source>
</evidence>
<evidence type="ECO:0000256" key="7">
    <source>
        <dbReference type="ARBA" id="ARBA00023163"/>
    </source>
</evidence>
<feature type="modified residue" description="4-aspartylphosphate" evidence="8">
    <location>
        <position position="55"/>
    </location>
</feature>
<dbReference type="InterPro" id="IPR011006">
    <property type="entry name" value="CheY-like_superfamily"/>
</dbReference>
<keyword evidence="3 8" id="KW-0597">Phosphoprotein</keyword>
<keyword evidence="2" id="KW-0963">Cytoplasm</keyword>
<protein>
    <submittedName>
        <fullName evidence="11">Two-component system response regulator</fullName>
    </submittedName>
</protein>
<dbReference type="PROSITE" id="PS50110">
    <property type="entry name" value="RESPONSE_REGULATORY"/>
    <property type="match status" value="1"/>
</dbReference>
<dbReference type="GO" id="GO:0003700">
    <property type="term" value="F:DNA-binding transcription factor activity"/>
    <property type="evidence" value="ECO:0007669"/>
    <property type="project" value="InterPro"/>
</dbReference>
<dbReference type="SMART" id="SM00342">
    <property type="entry name" value="HTH_ARAC"/>
    <property type="match status" value="1"/>
</dbReference>
<organism evidence="11 12">
    <name type="scientific">Paenibacillus silvae</name>
    <dbReference type="NCBI Taxonomy" id="1325358"/>
    <lineage>
        <taxon>Bacteria</taxon>
        <taxon>Bacillati</taxon>
        <taxon>Bacillota</taxon>
        <taxon>Bacilli</taxon>
        <taxon>Bacillales</taxon>
        <taxon>Paenibacillaceae</taxon>
        <taxon>Paenibacillus</taxon>
    </lineage>
</organism>
<keyword evidence="5" id="KW-0805">Transcription regulation</keyword>
<dbReference type="Pfam" id="PF12833">
    <property type="entry name" value="HTH_18"/>
    <property type="match status" value="1"/>
</dbReference>
<evidence type="ECO:0000256" key="6">
    <source>
        <dbReference type="ARBA" id="ARBA00023125"/>
    </source>
</evidence>
<evidence type="ECO:0000313" key="12">
    <source>
        <dbReference type="Proteomes" id="UP000249204"/>
    </source>
</evidence>
<sequence length="505" mass="58820">MYNVMIVEDSKPILRNIQMLLSSLEYPVQVEATAANGEEALEVIQKHHIDLILTDIRMPRMDGLALIEQAKETNPDLKVVLISGYSDFVYTRKALSLQVFDYLLKPVERESLEEVIGRVVEQLDQRKVKNQIDLREIIDAQHIDAGQEPSEYAPLYTQVMIMMRRQPFTGNKGAWGLQQLQAMMNSFFTSHYCRVYLSQKEDQYVVFVHHRALDSYTSMYECLETLRRTLATYEINVMIGGQPLSSERENITHIYHRIASLLAEQQRLMQGITLDTGNPVSMVRSEAGVLDSAAEASFVQMIQLLRKENVTLKLTELLQRWLDEHVHMTEIERFMGLIVDTFAHLFEEQGSGMRLALEMRCRQLMDLPAYTDFCKELTEWIEQCFDMLQSQVRRSGSLLFEKIDEYIRLNKYSALSIRDIANKFHISPSYVSRVIKSETGVTFVQYYNRLKIEEACRLMSDQPEMKFRELAELLGFTDQHYFSKVFKEYKGLRPTEYKQQLIDLS</sequence>
<accession>A0A2W6PC22</accession>
<gene>
    <name evidence="11" type="ORF">DN757_03470</name>
</gene>
<dbReference type="GO" id="GO:0000160">
    <property type="term" value="P:phosphorelay signal transduction system"/>
    <property type="evidence" value="ECO:0007669"/>
    <property type="project" value="UniProtKB-KW"/>
</dbReference>
<evidence type="ECO:0000256" key="3">
    <source>
        <dbReference type="ARBA" id="ARBA00022553"/>
    </source>
</evidence>
<dbReference type="InterPro" id="IPR009057">
    <property type="entry name" value="Homeodomain-like_sf"/>
</dbReference>
<dbReference type="SMART" id="SM00448">
    <property type="entry name" value="REC"/>
    <property type="match status" value="1"/>
</dbReference>
<proteinExistence type="predicted"/>
<dbReference type="SUPFAM" id="SSF52172">
    <property type="entry name" value="CheY-like"/>
    <property type="match status" value="1"/>
</dbReference>
<dbReference type="InterPro" id="IPR001789">
    <property type="entry name" value="Sig_transdc_resp-reg_receiver"/>
</dbReference>